<evidence type="ECO:0000313" key="3">
    <source>
        <dbReference type="Proteomes" id="UP001221757"/>
    </source>
</evidence>
<proteinExistence type="predicted"/>
<feature type="region of interest" description="Disordered" evidence="1">
    <location>
        <begin position="51"/>
        <end position="90"/>
    </location>
</feature>
<keyword evidence="3" id="KW-1185">Reference proteome</keyword>
<protein>
    <submittedName>
        <fullName evidence="2">Uncharacterized protein</fullName>
    </submittedName>
</protein>
<name>A0AAD7G4P1_MYCRO</name>
<dbReference type="EMBL" id="JARKIE010000304">
    <property type="protein sequence ID" value="KAJ7655960.1"/>
    <property type="molecule type" value="Genomic_DNA"/>
</dbReference>
<accession>A0AAD7G4P1</accession>
<dbReference type="AlphaFoldDB" id="A0AAD7G4P1"/>
<evidence type="ECO:0000256" key="1">
    <source>
        <dbReference type="SAM" id="MobiDB-lite"/>
    </source>
</evidence>
<reference evidence="2" key="1">
    <citation type="submission" date="2023-03" db="EMBL/GenBank/DDBJ databases">
        <title>Massive genome expansion in bonnet fungi (Mycena s.s.) driven by repeated elements and novel gene families across ecological guilds.</title>
        <authorList>
            <consortium name="Lawrence Berkeley National Laboratory"/>
            <person name="Harder C.B."/>
            <person name="Miyauchi S."/>
            <person name="Viragh M."/>
            <person name="Kuo A."/>
            <person name="Thoen E."/>
            <person name="Andreopoulos B."/>
            <person name="Lu D."/>
            <person name="Skrede I."/>
            <person name="Drula E."/>
            <person name="Henrissat B."/>
            <person name="Morin E."/>
            <person name="Kohler A."/>
            <person name="Barry K."/>
            <person name="LaButti K."/>
            <person name="Morin E."/>
            <person name="Salamov A."/>
            <person name="Lipzen A."/>
            <person name="Mereny Z."/>
            <person name="Hegedus B."/>
            <person name="Baldrian P."/>
            <person name="Stursova M."/>
            <person name="Weitz H."/>
            <person name="Taylor A."/>
            <person name="Grigoriev I.V."/>
            <person name="Nagy L.G."/>
            <person name="Martin F."/>
            <person name="Kauserud H."/>
        </authorList>
    </citation>
    <scope>NUCLEOTIDE SEQUENCE</scope>
    <source>
        <strain evidence="2">CBHHK067</strain>
    </source>
</reference>
<gene>
    <name evidence="2" type="ORF">B0H17DRAFT_1146292</name>
</gene>
<sequence>MKPCKLHTQVPDDVTCRIRWVKVLSRPHNLLPGAAGTASLERECSELRDAEREHQISLQETPSRHRRIPRQHEDEENCAPSPTPGSQMRDGIGNWPTEIGLWVQVRDVAEIDLRVRVIFSKPSNSISTSAGWYKSAYGYWLTRSAYPMGTCK</sequence>
<comment type="caution">
    <text evidence="2">The sequence shown here is derived from an EMBL/GenBank/DDBJ whole genome shotgun (WGS) entry which is preliminary data.</text>
</comment>
<organism evidence="2 3">
    <name type="scientific">Mycena rosella</name>
    <name type="common">Pink bonnet</name>
    <name type="synonym">Agaricus rosellus</name>
    <dbReference type="NCBI Taxonomy" id="1033263"/>
    <lineage>
        <taxon>Eukaryota</taxon>
        <taxon>Fungi</taxon>
        <taxon>Dikarya</taxon>
        <taxon>Basidiomycota</taxon>
        <taxon>Agaricomycotina</taxon>
        <taxon>Agaricomycetes</taxon>
        <taxon>Agaricomycetidae</taxon>
        <taxon>Agaricales</taxon>
        <taxon>Marasmiineae</taxon>
        <taxon>Mycenaceae</taxon>
        <taxon>Mycena</taxon>
    </lineage>
</organism>
<evidence type="ECO:0000313" key="2">
    <source>
        <dbReference type="EMBL" id="KAJ7655960.1"/>
    </source>
</evidence>
<dbReference type="Proteomes" id="UP001221757">
    <property type="component" value="Unassembled WGS sequence"/>
</dbReference>